<accession>A0ACB8NTV3</accession>
<dbReference type="EMBL" id="CM039170">
    <property type="protein sequence ID" value="KAH9800945.1"/>
    <property type="molecule type" value="Genomic_DNA"/>
</dbReference>
<comment type="caution">
    <text evidence="1">The sequence shown here is derived from an EMBL/GenBank/DDBJ whole genome shotgun (WGS) entry which is preliminary data.</text>
</comment>
<gene>
    <name evidence="1" type="ORF">KPL71_000848</name>
</gene>
<proteinExistence type="predicted"/>
<sequence length="680" mass="76762">MASWLKAAEDLFEVVDRRAKLVVNELADEQSDFQTPGSQAKKIKSRIKAQRRHSADESLKINDTAREQANTQASPVDVTPNKDTATLAVEKETIPTGKTQKNGEQQQTKERDAPSIPLTEQSKDMSKHDADRVEIPETFTDLDTATPNGEILNENDSDVHLNHPPSPLPPKEMGIVNEDRIDDAGQITKSADADAPLKIDSKIQAVDPPVNSESSLKDADVKVETLSNKRKQQALKADDPPTKEQDQLDEAQGLLKTTISTGQSKEARLARVCAGLSSRLQEYKSENAQLEELLVAERELSRSYEARIKQLEQELSVYKSEVTKVESNLAEALAAKNSEIETLVSSIDALKKQAALSEGNLASLQMNMESIMRNRELTETRMIQALREELASVERRAEEERAAHNATKMAAMEREVELEHRAAEASMALARIQRIADERTAKAGELEQKVAMLEVECATLQQELQDMEARLKRGQKKSPEEANQAIQAEVQKMRVEMAAMKRDAEHYSREEHMELEKRYRELTDLLYYKQTQLETMASEKAAAEFQLEKEMNRLQEVQSEAERSRVSRRSWSSWEEDAEMKSLEPLPLHHRHIAGASVQLQKAAKLLDSGAVRATRFLWRYPIARIILLFYLVRLSGYLLDCCRGWNKQIILLQEKLLNLWVSPPLTYHDWAAPQGAVAF</sequence>
<reference evidence="2" key="1">
    <citation type="journal article" date="2023" name="Hortic. Res.">
        <title>A chromosome-level phased genome enabling allele-level studies in sweet orange: a case study on citrus Huanglongbing tolerance.</title>
        <authorList>
            <person name="Wu B."/>
            <person name="Yu Q."/>
            <person name="Deng Z."/>
            <person name="Duan Y."/>
            <person name="Luo F."/>
            <person name="Gmitter F. Jr."/>
        </authorList>
    </citation>
    <scope>NUCLEOTIDE SEQUENCE [LARGE SCALE GENOMIC DNA]</scope>
    <source>
        <strain evidence="2">cv. Valencia</strain>
    </source>
</reference>
<name>A0ACB8NTV3_CITSI</name>
<keyword evidence="2" id="KW-1185">Reference proteome</keyword>
<dbReference type="Proteomes" id="UP000829398">
    <property type="component" value="Chromosome 1"/>
</dbReference>
<evidence type="ECO:0000313" key="1">
    <source>
        <dbReference type="EMBL" id="KAH9800945.1"/>
    </source>
</evidence>
<organism evidence="1 2">
    <name type="scientific">Citrus sinensis</name>
    <name type="common">Sweet orange</name>
    <name type="synonym">Citrus aurantium var. sinensis</name>
    <dbReference type="NCBI Taxonomy" id="2711"/>
    <lineage>
        <taxon>Eukaryota</taxon>
        <taxon>Viridiplantae</taxon>
        <taxon>Streptophyta</taxon>
        <taxon>Embryophyta</taxon>
        <taxon>Tracheophyta</taxon>
        <taxon>Spermatophyta</taxon>
        <taxon>Magnoliopsida</taxon>
        <taxon>eudicotyledons</taxon>
        <taxon>Gunneridae</taxon>
        <taxon>Pentapetalae</taxon>
        <taxon>rosids</taxon>
        <taxon>malvids</taxon>
        <taxon>Sapindales</taxon>
        <taxon>Rutaceae</taxon>
        <taxon>Aurantioideae</taxon>
        <taxon>Citrus</taxon>
    </lineage>
</organism>
<evidence type="ECO:0000313" key="2">
    <source>
        <dbReference type="Proteomes" id="UP000829398"/>
    </source>
</evidence>
<protein>
    <submittedName>
        <fullName evidence="1">Golgin candidate 1</fullName>
    </submittedName>
</protein>